<keyword evidence="11" id="KW-0482">Metalloprotease</keyword>
<organism evidence="17 18">
    <name type="scientific">Nocardioides silvaticus</name>
    <dbReference type="NCBI Taxonomy" id="2201891"/>
    <lineage>
        <taxon>Bacteria</taxon>
        <taxon>Bacillati</taxon>
        <taxon>Actinomycetota</taxon>
        <taxon>Actinomycetes</taxon>
        <taxon>Propionibacteriales</taxon>
        <taxon>Nocardioidaceae</taxon>
        <taxon>Nocardioides</taxon>
    </lineage>
</organism>
<evidence type="ECO:0000256" key="10">
    <source>
        <dbReference type="ARBA" id="ARBA00022833"/>
    </source>
</evidence>
<dbReference type="GO" id="GO:0006508">
    <property type="term" value="P:proteolysis"/>
    <property type="evidence" value="ECO:0007669"/>
    <property type="project" value="UniProtKB-KW"/>
</dbReference>
<dbReference type="GO" id="GO:0016020">
    <property type="term" value="C:membrane"/>
    <property type="evidence" value="ECO:0007669"/>
    <property type="project" value="TreeGrafter"/>
</dbReference>
<evidence type="ECO:0000256" key="1">
    <source>
        <dbReference type="ARBA" id="ARBA00000098"/>
    </source>
</evidence>
<comment type="cofactor">
    <cofactor evidence="2">
        <name>Zn(2+)</name>
        <dbReference type="ChEBI" id="CHEBI:29105"/>
    </cofactor>
</comment>
<feature type="domain" description="Aminopeptidase N-like N-terminal" evidence="16">
    <location>
        <begin position="111"/>
        <end position="193"/>
    </location>
</feature>
<dbReference type="PANTHER" id="PTHR11533:SF174">
    <property type="entry name" value="PUROMYCIN-SENSITIVE AMINOPEPTIDASE-RELATED"/>
    <property type="match status" value="1"/>
</dbReference>
<feature type="domain" description="ERAP1-like C-terminal" evidence="15">
    <location>
        <begin position="534"/>
        <end position="844"/>
    </location>
</feature>
<dbReference type="GO" id="GO:0016285">
    <property type="term" value="F:alanyl aminopeptidase activity"/>
    <property type="evidence" value="ECO:0007669"/>
    <property type="project" value="UniProtKB-EC"/>
</dbReference>
<evidence type="ECO:0000256" key="12">
    <source>
        <dbReference type="ARBA" id="ARBA00029811"/>
    </source>
</evidence>
<dbReference type="GO" id="GO:0008270">
    <property type="term" value="F:zinc ion binding"/>
    <property type="evidence" value="ECO:0007669"/>
    <property type="project" value="InterPro"/>
</dbReference>
<evidence type="ECO:0000256" key="2">
    <source>
        <dbReference type="ARBA" id="ARBA00001947"/>
    </source>
</evidence>
<dbReference type="OrthoDB" id="3885507at2"/>
<dbReference type="Pfam" id="PF01433">
    <property type="entry name" value="Peptidase_M1"/>
    <property type="match status" value="1"/>
</dbReference>
<dbReference type="NCBIfam" id="TIGR02412">
    <property type="entry name" value="pepN_strep_liv"/>
    <property type="match status" value="1"/>
</dbReference>
<dbReference type="Pfam" id="PF17900">
    <property type="entry name" value="Peptidase_M1_N"/>
    <property type="match status" value="1"/>
</dbReference>
<dbReference type="GO" id="GO:0070006">
    <property type="term" value="F:metalloaminopeptidase activity"/>
    <property type="evidence" value="ECO:0007669"/>
    <property type="project" value="TreeGrafter"/>
</dbReference>
<proteinExistence type="inferred from homology"/>
<evidence type="ECO:0000259" key="14">
    <source>
        <dbReference type="Pfam" id="PF01433"/>
    </source>
</evidence>
<keyword evidence="8" id="KW-0479">Metal-binding</keyword>
<dbReference type="InterPro" id="IPR050344">
    <property type="entry name" value="Peptidase_M1_aminopeptidases"/>
</dbReference>
<evidence type="ECO:0000256" key="5">
    <source>
        <dbReference type="ARBA" id="ARBA00015611"/>
    </source>
</evidence>
<evidence type="ECO:0000256" key="3">
    <source>
        <dbReference type="ARBA" id="ARBA00010136"/>
    </source>
</evidence>
<evidence type="ECO:0000256" key="11">
    <source>
        <dbReference type="ARBA" id="ARBA00023049"/>
    </source>
</evidence>
<dbReference type="InterPro" id="IPR045357">
    <property type="entry name" value="Aminopeptidase_N-like_N"/>
</dbReference>
<evidence type="ECO:0000313" key="17">
    <source>
        <dbReference type="EMBL" id="PWN01600.1"/>
    </source>
</evidence>
<dbReference type="Gene3D" id="1.10.390.10">
    <property type="entry name" value="Neutral Protease Domain 2"/>
    <property type="match status" value="1"/>
</dbReference>
<protein>
    <recommendedName>
        <fullName evidence="5">Aminopeptidase N</fullName>
        <ecNumber evidence="4">3.4.11.2</ecNumber>
    </recommendedName>
    <alternativeName>
        <fullName evidence="12">Alanine aminopeptidase</fullName>
    </alternativeName>
    <alternativeName>
        <fullName evidence="13">Lysyl aminopeptidase</fullName>
    </alternativeName>
</protein>
<dbReference type="GO" id="GO:0042277">
    <property type="term" value="F:peptide binding"/>
    <property type="evidence" value="ECO:0007669"/>
    <property type="project" value="TreeGrafter"/>
</dbReference>
<dbReference type="Pfam" id="PF11838">
    <property type="entry name" value="ERAP1_C"/>
    <property type="match status" value="1"/>
</dbReference>
<dbReference type="EMBL" id="QGDD01000009">
    <property type="protein sequence ID" value="PWN01600.1"/>
    <property type="molecule type" value="Genomic_DNA"/>
</dbReference>
<keyword evidence="18" id="KW-1185">Reference proteome</keyword>
<keyword evidence="6 17" id="KW-0031">Aminopeptidase</keyword>
<evidence type="ECO:0000259" key="15">
    <source>
        <dbReference type="Pfam" id="PF11838"/>
    </source>
</evidence>
<dbReference type="FunFam" id="1.10.390.10:FF:000004">
    <property type="entry name" value="Aminopeptidase N"/>
    <property type="match status" value="1"/>
</dbReference>
<dbReference type="InterPro" id="IPR024571">
    <property type="entry name" value="ERAP1-like_C_dom"/>
</dbReference>
<dbReference type="Proteomes" id="UP000245507">
    <property type="component" value="Unassembled WGS sequence"/>
</dbReference>
<dbReference type="Gene3D" id="2.60.40.1730">
    <property type="entry name" value="tricorn interacting facor f3 domain"/>
    <property type="match status" value="1"/>
</dbReference>
<evidence type="ECO:0000256" key="4">
    <source>
        <dbReference type="ARBA" id="ARBA00012564"/>
    </source>
</evidence>
<dbReference type="SUPFAM" id="SSF55486">
    <property type="entry name" value="Metalloproteases ('zincins'), catalytic domain"/>
    <property type="match status" value="1"/>
</dbReference>
<dbReference type="PANTHER" id="PTHR11533">
    <property type="entry name" value="PROTEASE M1 ZINC METALLOPROTEASE"/>
    <property type="match status" value="1"/>
</dbReference>
<dbReference type="GO" id="GO:0043171">
    <property type="term" value="P:peptide catabolic process"/>
    <property type="evidence" value="ECO:0007669"/>
    <property type="project" value="TreeGrafter"/>
</dbReference>
<feature type="domain" description="Peptidase M1 membrane alanine aminopeptidase" evidence="14">
    <location>
        <begin position="241"/>
        <end position="450"/>
    </location>
</feature>
<evidence type="ECO:0000259" key="16">
    <source>
        <dbReference type="Pfam" id="PF17900"/>
    </source>
</evidence>
<accession>A0A316TB06</accession>
<dbReference type="GO" id="GO:0005737">
    <property type="term" value="C:cytoplasm"/>
    <property type="evidence" value="ECO:0007669"/>
    <property type="project" value="TreeGrafter"/>
</dbReference>
<evidence type="ECO:0000256" key="9">
    <source>
        <dbReference type="ARBA" id="ARBA00022801"/>
    </source>
</evidence>
<name>A0A316TB06_9ACTN</name>
<dbReference type="PRINTS" id="PR00756">
    <property type="entry name" value="ALADIPTASE"/>
</dbReference>
<dbReference type="FunFam" id="2.60.40.1730:FF:000010">
    <property type="entry name" value="Putative aminopeptidase N"/>
    <property type="match status" value="1"/>
</dbReference>
<dbReference type="InterPro" id="IPR014782">
    <property type="entry name" value="Peptidase_M1_dom"/>
</dbReference>
<sequence>MPGTNLTRDEATARAALIDVTSYTVELDLTQAEQSGIQTFGSTSTIAFTCREPGAETWVDLVDATVHEIVLNGKAIDPASHVDSRIPLTGLEADNTLVVRADCTYSHTGEGLHHFVDPADGRVYLYSQFEVPDARRVFACFEQPDLKSVFDFRVTAPSHWKVVSNAPTPEPTPVTDGVALWTFPTTKRMSTYITAVVAGDYYEVHDVYEGPNGVIPMGHYSRQSLKAELDRDREELVLLTRQGFEFFEEAFGFPYPFEKYDQLYVPEYNMGAMENAGCVTLRDEYIPRSRQPRSFYEFRASVILHEMAHMWFGNLVTMRWWDDLWLNESFAEWACYHAEAQATSYTDAWTGFANMRKQRGYRADQLPSTHPIATDMVDLHAVEVNFDMITYAKGAAVLKQLVAWVGLEPFLSGLREYFRDHAYSNTEFVDLLTALEKSSGRELSGWAQEWLQTAGVNTISPVFELADDGTYATFAVRQTAIDEQPTLRRHRIGVGFYNPGADGSLVRSDYVEVDIAGAETELPELVGKTQPDLLLLNDGDLTFAKVRLDERSLATAVESLSACDDSLTRALIWSAAWDMTRDAEMTARDFVSLVLGNIGAESDSWGLTAFPGFAAQAVNQFSAPAHRPALRAQWEQGLRALLEAAEPGTDHQLTFARGFAGAAHSDEAIADLEALLDGSLTFEGLEVDQDLRWTLLNNLARVGRVDEARIDAELAEDNTISGQEHAAAARAAMPTAEAKERAWEQAMVDGSVPNETAKQVVLSFMRAGQEELLAPYVERYLADAPLAWDRLGPHRAAVSLEYIFPRVLASDTALATIDEWLATEADGVNPGALRFVKEGRADMARALAAQAKDAPVVEE</sequence>
<keyword evidence="10" id="KW-0862">Zinc</keyword>
<comment type="catalytic activity">
    <reaction evidence="1">
        <text>Release of an N-terminal amino acid, Xaa-|-Yaa- from a peptide, amide or arylamide. Xaa is preferably Ala, but may be most amino acids including Pro (slow action). When a terminal hydrophobic residue is followed by a prolyl residue, the two may be released as an intact Xaa-Pro dipeptide.</text>
        <dbReference type="EC" id="3.4.11.2"/>
    </reaction>
</comment>
<dbReference type="InterPro" id="IPR001930">
    <property type="entry name" value="Peptidase_M1"/>
</dbReference>
<keyword evidence="9" id="KW-0378">Hydrolase</keyword>
<comment type="similarity">
    <text evidence="3">Belongs to the peptidase M1 family.</text>
</comment>
<dbReference type="InterPro" id="IPR042097">
    <property type="entry name" value="Aminopeptidase_N-like_N_sf"/>
</dbReference>
<keyword evidence="7" id="KW-0645">Protease</keyword>
<evidence type="ECO:0000256" key="6">
    <source>
        <dbReference type="ARBA" id="ARBA00022438"/>
    </source>
</evidence>
<comment type="caution">
    <text evidence="17">The sequence shown here is derived from an EMBL/GenBank/DDBJ whole genome shotgun (WGS) entry which is preliminary data.</text>
</comment>
<dbReference type="SUPFAM" id="SSF63737">
    <property type="entry name" value="Leukotriene A4 hydrolase N-terminal domain"/>
    <property type="match status" value="1"/>
</dbReference>
<dbReference type="InterPro" id="IPR027268">
    <property type="entry name" value="Peptidase_M4/M1_CTD_sf"/>
</dbReference>
<dbReference type="CDD" id="cd09602">
    <property type="entry name" value="M1_APN"/>
    <property type="match status" value="1"/>
</dbReference>
<dbReference type="GO" id="GO:0005615">
    <property type="term" value="C:extracellular space"/>
    <property type="evidence" value="ECO:0007669"/>
    <property type="project" value="TreeGrafter"/>
</dbReference>
<gene>
    <name evidence="17" type="primary">pepN</name>
    <name evidence="17" type="ORF">DJ010_18035</name>
</gene>
<reference evidence="17 18" key="1">
    <citation type="submission" date="2018-05" db="EMBL/GenBank/DDBJ databases">
        <title>Nocardioides silvaticus genome.</title>
        <authorList>
            <person name="Li C."/>
            <person name="Wang G."/>
        </authorList>
    </citation>
    <scope>NUCLEOTIDE SEQUENCE [LARGE SCALE GENOMIC DNA]</scope>
    <source>
        <strain evidence="17 18">CCTCC AB 2018079</strain>
    </source>
</reference>
<dbReference type="EC" id="3.4.11.2" evidence="4"/>
<evidence type="ECO:0000313" key="18">
    <source>
        <dbReference type="Proteomes" id="UP000245507"/>
    </source>
</evidence>
<evidence type="ECO:0000256" key="13">
    <source>
        <dbReference type="ARBA" id="ARBA00031533"/>
    </source>
</evidence>
<dbReference type="AlphaFoldDB" id="A0A316TB06"/>
<evidence type="ECO:0000256" key="7">
    <source>
        <dbReference type="ARBA" id="ARBA00022670"/>
    </source>
</evidence>
<evidence type="ECO:0000256" key="8">
    <source>
        <dbReference type="ARBA" id="ARBA00022723"/>
    </source>
</evidence>
<dbReference type="InterPro" id="IPR012778">
    <property type="entry name" value="Pept_M1_aminopeptidase"/>
</dbReference>
<dbReference type="RefSeq" id="WP_109696622.1">
    <property type="nucleotide sequence ID" value="NZ_QGDD01000009.1"/>
</dbReference>